<reference evidence="11" key="1">
    <citation type="journal article" date="2014" name="Nucleic Acids Res.">
        <title>The evolutionary dynamics of variant antigen genes in Babesia reveal a history of genomic innovation underlying host-parasite interaction.</title>
        <authorList>
            <person name="Jackson A.P."/>
            <person name="Otto T.D."/>
            <person name="Darby A."/>
            <person name="Ramaprasad A."/>
            <person name="Xia D."/>
            <person name="Echaide I.E."/>
            <person name="Farber M."/>
            <person name="Gahlot S."/>
            <person name="Gamble J."/>
            <person name="Gupta D."/>
            <person name="Gupta Y."/>
            <person name="Jackson L."/>
            <person name="Malandrin L."/>
            <person name="Malas T.B."/>
            <person name="Moussa E."/>
            <person name="Nair M."/>
            <person name="Reid A.J."/>
            <person name="Sanders M."/>
            <person name="Sharma J."/>
            <person name="Tracey A."/>
            <person name="Quail M.A."/>
            <person name="Weir W."/>
            <person name="Wastling J.M."/>
            <person name="Hall N."/>
            <person name="Willadsen P."/>
            <person name="Lingelbach K."/>
            <person name="Shiels B."/>
            <person name="Tait A."/>
            <person name="Berriman M."/>
            <person name="Allred D.R."/>
            <person name="Pain A."/>
        </authorList>
    </citation>
    <scope>NUCLEOTIDE SEQUENCE [LARGE SCALE GENOMIC DNA]</scope>
    <source>
        <strain evidence="11">Bond</strain>
    </source>
</reference>
<organism evidence="10 11">
    <name type="scientific">Babesia bigemina</name>
    <dbReference type="NCBI Taxonomy" id="5866"/>
    <lineage>
        <taxon>Eukaryota</taxon>
        <taxon>Sar</taxon>
        <taxon>Alveolata</taxon>
        <taxon>Apicomplexa</taxon>
        <taxon>Aconoidasida</taxon>
        <taxon>Piroplasmida</taxon>
        <taxon>Babesiidae</taxon>
        <taxon>Babesia</taxon>
    </lineage>
</organism>
<keyword evidence="11" id="KW-1185">Reference proteome</keyword>
<dbReference type="PROSITE" id="PS51701">
    <property type="entry name" value="6_CYS"/>
    <property type="match status" value="1"/>
</dbReference>
<evidence type="ECO:0000256" key="4">
    <source>
        <dbReference type="ARBA" id="ARBA00022729"/>
    </source>
</evidence>
<keyword evidence="6" id="KW-1015">Disulfide bond</keyword>
<dbReference type="VEuPathDB" id="PiroplasmaDB:BBBOND_0303270"/>
<keyword evidence="4 8" id="KW-0732">Signal</keyword>
<feature type="domain" description="6-Cys" evidence="9">
    <location>
        <begin position="818"/>
        <end position="944"/>
    </location>
</feature>
<dbReference type="Proteomes" id="UP000033188">
    <property type="component" value="Chromosome 3"/>
</dbReference>
<dbReference type="GO" id="GO:0009986">
    <property type="term" value="C:cell surface"/>
    <property type="evidence" value="ECO:0007669"/>
    <property type="project" value="UniProtKB-SubCell"/>
</dbReference>
<keyword evidence="5" id="KW-0472">Membrane</keyword>
<name>A0A061D7A7_BABBI</name>
<dbReference type="KEGG" id="bbig:BBBOND_0303270"/>
<dbReference type="Pfam" id="PF07422">
    <property type="entry name" value="s48_45"/>
    <property type="match status" value="1"/>
</dbReference>
<dbReference type="Gene3D" id="2.60.40.2860">
    <property type="match status" value="1"/>
</dbReference>
<keyword evidence="7" id="KW-0325">Glycoprotein</keyword>
<gene>
    <name evidence="10" type="ORF">BBBOND_0303270</name>
</gene>
<evidence type="ECO:0000256" key="3">
    <source>
        <dbReference type="ARBA" id="ARBA00022475"/>
    </source>
</evidence>
<evidence type="ECO:0000256" key="2">
    <source>
        <dbReference type="ARBA" id="ARBA00004241"/>
    </source>
</evidence>
<evidence type="ECO:0000313" key="10">
    <source>
        <dbReference type="EMBL" id="CDR96423.1"/>
    </source>
</evidence>
<sequence length="944" mass="106383">MANNSNWRSMWTLWAIVFQLVGFINAAPCNFDYPKGLLSKSAVTSCHMDIQNIASTLVVCPQEVNGTEYVWHPQPNADEQGHLKTYVSGDGSFSSVPLSTVVRSESKNKLFWMETTRSQRTLHLNLPREELFVVTENRFMFICAPRDFVLTEKLQRHLEHLYDKGQRQKLPWKTSIPLNPEVDGLDKGLGVLMVYRGRQHQPLQGCGSRPSPLFAEGNEVTVDRITGTTSCVVDPMSQSPIGFVCEGKVEPENCMRTLLGKTGEVFNAPRPRRYWKFENHKPWTLVRYFNDLALPQFDGECRCIDPETGAVKAKIEVRRKTEHVCDIASVINNKWSDHISGPLCTVVLHPGSTLTIKIPTEDMDMETDMDIDSDTPPVELMQKRPKYSFKNEILPSDMNMLRQLNTPYGVYVYDEVLYHKALVGDALELDTSLIDKGEIKLKYHLGKSLALRSGQNSFFYEHTFKTGNKYVPSRIRSVVNVSFAFTHDYETVGCDRGSDSAFNTDVSSNYCLTRTMGNGIGDTYECIYHNKMNEKRAGINCGPDEELLPANCESLGYDLSSNKVTAFPASIRNVTPYPVRGFQVFETALGDIPVSHACICVDKRGYEKSRLVIENDHREQHNYGINRETAIHTMLPHSWMPLSEFKLNIEEPSLAFYKMHHLYSQSITLKVGMEFTLRCALQPDILYDADTTVMQPVWLPYSREQDHYISEPTVDGTRLIRVAHNETIATSQDGLYIGYNDVVHTVGYKTLVLISRQGAIIVSKDANNREYVPMTFVCGKAPILSDFSTNSRSYALAKSFARFTWNLVQVNVETTDPYMQGCGVTYESDELFKPETPKVYDEEGREIGCKVDLQAAGGAAFYCPAPYVMDPPGCFNQVSVNGEVKDLSDISATLLASRSSHFVTLNSFSALMEPGETLRHTPLLECRCVTTKGVVLSTIQIENY</sequence>
<keyword evidence="3" id="KW-1003">Cell membrane</keyword>
<dbReference type="GO" id="GO:0005886">
    <property type="term" value="C:plasma membrane"/>
    <property type="evidence" value="ECO:0007669"/>
    <property type="project" value="UniProtKB-SubCell"/>
</dbReference>
<feature type="signal peptide" evidence="8">
    <location>
        <begin position="1"/>
        <end position="26"/>
    </location>
</feature>
<evidence type="ECO:0000256" key="8">
    <source>
        <dbReference type="SAM" id="SignalP"/>
    </source>
</evidence>
<comment type="subcellular location">
    <subcellularLocation>
        <location evidence="1">Cell membrane</location>
    </subcellularLocation>
    <subcellularLocation>
        <location evidence="2">Cell surface</location>
    </subcellularLocation>
</comment>
<protein>
    <recommendedName>
        <fullName evidence="9">6-Cys domain-containing protein</fullName>
    </recommendedName>
</protein>
<dbReference type="InterPro" id="IPR010884">
    <property type="entry name" value="6_CYS_dom"/>
</dbReference>
<dbReference type="AlphaFoldDB" id="A0A061D7A7"/>
<dbReference type="InterPro" id="IPR038160">
    <property type="entry name" value="6_CYS_dom_sf"/>
</dbReference>
<proteinExistence type="predicted"/>
<feature type="chain" id="PRO_5001596043" description="6-Cys domain-containing protein" evidence="8">
    <location>
        <begin position="27"/>
        <end position="944"/>
    </location>
</feature>
<accession>A0A061D7A7</accession>
<dbReference type="OrthoDB" id="365660at2759"/>
<evidence type="ECO:0000259" key="9">
    <source>
        <dbReference type="PROSITE" id="PS51701"/>
    </source>
</evidence>
<evidence type="ECO:0000313" key="11">
    <source>
        <dbReference type="Proteomes" id="UP000033188"/>
    </source>
</evidence>
<evidence type="ECO:0000256" key="7">
    <source>
        <dbReference type="ARBA" id="ARBA00023180"/>
    </source>
</evidence>
<evidence type="ECO:0000256" key="5">
    <source>
        <dbReference type="ARBA" id="ARBA00023136"/>
    </source>
</evidence>
<evidence type="ECO:0000256" key="1">
    <source>
        <dbReference type="ARBA" id="ARBA00004236"/>
    </source>
</evidence>
<evidence type="ECO:0000256" key="6">
    <source>
        <dbReference type="ARBA" id="ARBA00023157"/>
    </source>
</evidence>
<dbReference type="RefSeq" id="XP_012768609.1">
    <property type="nucleotide sequence ID" value="XM_012913155.1"/>
</dbReference>
<dbReference type="GeneID" id="24564964"/>
<dbReference type="EMBL" id="LK391709">
    <property type="protein sequence ID" value="CDR96423.1"/>
    <property type="molecule type" value="Genomic_DNA"/>
</dbReference>